<keyword evidence="4" id="KW-0269">Exonuclease</keyword>
<keyword evidence="4" id="KW-0378">Hydrolase</keyword>
<dbReference type="SUPFAM" id="SSF53098">
    <property type="entry name" value="Ribonuclease H-like"/>
    <property type="match status" value="1"/>
</dbReference>
<dbReference type="GO" id="GO:0004527">
    <property type="term" value="F:exonuclease activity"/>
    <property type="evidence" value="ECO:0007669"/>
    <property type="project" value="UniProtKB-KW"/>
</dbReference>
<dbReference type="HOGENOM" id="CLU_1118711_0_0_4"/>
<dbReference type="KEGG" id="cti:RALTA_A1962"/>
<evidence type="ECO:0000259" key="3">
    <source>
        <dbReference type="SMART" id="SM00479"/>
    </source>
</evidence>
<keyword evidence="4" id="KW-0540">Nuclease</keyword>
<keyword evidence="2" id="KW-0812">Transmembrane</keyword>
<feature type="compositionally biased region" description="Pro residues" evidence="1">
    <location>
        <begin position="196"/>
        <end position="206"/>
    </location>
</feature>
<reference evidence="4 5" key="1">
    <citation type="journal article" date="2008" name="Genome Res.">
        <title>Genome sequence of the beta-rhizobium Cupriavidus taiwanensis and comparative genomics of rhizobia.</title>
        <authorList>
            <person name="Amadou C."/>
            <person name="Pascal G."/>
            <person name="Mangenot S."/>
            <person name="Glew M."/>
            <person name="Bontemps C."/>
            <person name="Capela D."/>
            <person name="Carrere S."/>
            <person name="Cruveiller S."/>
            <person name="Dossat C."/>
            <person name="Lajus A."/>
            <person name="Marchetti M."/>
            <person name="Poinsot V."/>
            <person name="Rouy Z."/>
            <person name="Servin B."/>
            <person name="Saad M."/>
            <person name="Schenowitz C."/>
            <person name="Barbe V."/>
            <person name="Batut J."/>
            <person name="Medigue C."/>
            <person name="Masson-Boivin C."/>
        </authorList>
    </citation>
    <scope>NUCLEOTIDE SEQUENCE [LARGE SCALE GENOMIC DNA]</scope>
    <source>
        <strain evidence="5">DSM 17343 / BCRC 17206 / CCUG 44338 / CIP 107171 / LMG 19424 / R1</strain>
    </source>
</reference>
<evidence type="ECO:0000256" key="2">
    <source>
        <dbReference type="SAM" id="Phobius"/>
    </source>
</evidence>
<dbReference type="eggNOG" id="COG0847">
    <property type="taxonomic scope" value="Bacteria"/>
</dbReference>
<dbReference type="InterPro" id="IPR012337">
    <property type="entry name" value="RNaseH-like_sf"/>
</dbReference>
<keyword evidence="2" id="KW-0472">Membrane</keyword>
<evidence type="ECO:0000313" key="4">
    <source>
        <dbReference type="EMBL" id="CAQ69903.1"/>
    </source>
</evidence>
<name>B3R1Q5_CUPTR</name>
<dbReference type="InterPro" id="IPR013520">
    <property type="entry name" value="Ribonucl_H"/>
</dbReference>
<keyword evidence="5" id="KW-1185">Reference proteome</keyword>
<protein>
    <submittedName>
        <fullName evidence="4">Membrane linked exonuclease</fullName>
    </submittedName>
</protein>
<dbReference type="GO" id="GO:0006259">
    <property type="term" value="P:DNA metabolic process"/>
    <property type="evidence" value="ECO:0007669"/>
    <property type="project" value="UniProtKB-ARBA"/>
</dbReference>
<dbReference type="InterPro" id="IPR036397">
    <property type="entry name" value="RNaseH_sf"/>
</dbReference>
<accession>B3R1Q5</accession>
<evidence type="ECO:0000313" key="5">
    <source>
        <dbReference type="Proteomes" id="UP000001692"/>
    </source>
</evidence>
<keyword evidence="2" id="KW-1133">Transmembrane helix</keyword>
<proteinExistence type="predicted"/>
<dbReference type="GO" id="GO:0003676">
    <property type="term" value="F:nucleic acid binding"/>
    <property type="evidence" value="ECO:0007669"/>
    <property type="project" value="InterPro"/>
</dbReference>
<dbReference type="AlphaFoldDB" id="B3R1Q5"/>
<feature type="domain" description="Exonuclease" evidence="3">
    <location>
        <begin position="4"/>
        <end position="171"/>
    </location>
</feature>
<evidence type="ECO:0000256" key="1">
    <source>
        <dbReference type="SAM" id="MobiDB-lite"/>
    </source>
</evidence>
<dbReference type="CDD" id="cd06127">
    <property type="entry name" value="DEDDh"/>
    <property type="match status" value="1"/>
</dbReference>
<sequence length="248" mass="26702">MPMRVAIVSTETTGLTPADEPVSIGLLLVEVSPRAGGLLREVAEYYGSQEPTVPISAAATDTHGLTADMLRGRRFDLGAIRAIIDDADVLVAHGAAFNARMLEKVLPGIRDKRWRCSVRQVRWSQYFHAANHKLDTLCEQLHIFRPRPQVALDDCLALSKLLFRPISATQQATPMGFLLAEADFAMSAAPPAGSSPAPPPAAPPPEAATSWLPQVEASQHGPGRGLVMAAVILMLFAGAVIWPDLFPW</sequence>
<dbReference type="EMBL" id="CU633749">
    <property type="protein sequence ID" value="CAQ69903.1"/>
    <property type="molecule type" value="Genomic_DNA"/>
</dbReference>
<dbReference type="Gene3D" id="3.30.420.10">
    <property type="entry name" value="Ribonuclease H-like superfamily/Ribonuclease H"/>
    <property type="match status" value="1"/>
</dbReference>
<feature type="region of interest" description="Disordered" evidence="1">
    <location>
        <begin position="189"/>
        <end position="208"/>
    </location>
</feature>
<feature type="transmembrane region" description="Helical" evidence="2">
    <location>
        <begin position="225"/>
        <end position="242"/>
    </location>
</feature>
<gene>
    <name evidence="4" type="ordered locus">RALTA_A1962</name>
</gene>
<dbReference type="Proteomes" id="UP000001692">
    <property type="component" value="Chromosome 1"/>
</dbReference>
<dbReference type="SMART" id="SM00479">
    <property type="entry name" value="EXOIII"/>
    <property type="match status" value="1"/>
</dbReference>
<organism evidence="4 5">
    <name type="scientific">Cupriavidus taiwanensis (strain DSM 17343 / BCRC 17206 / CCUG 44338 / CIP 107171 / LMG 19424 / R1)</name>
    <name type="common">Ralstonia taiwanensis (strain LMG 19424)</name>
    <dbReference type="NCBI Taxonomy" id="977880"/>
    <lineage>
        <taxon>Bacteria</taxon>
        <taxon>Pseudomonadati</taxon>
        <taxon>Pseudomonadota</taxon>
        <taxon>Betaproteobacteria</taxon>
        <taxon>Burkholderiales</taxon>
        <taxon>Burkholderiaceae</taxon>
        <taxon>Cupriavidus</taxon>
    </lineage>
</organism>